<dbReference type="InterPro" id="IPR004960">
    <property type="entry name" value="LipA_acyltrans"/>
</dbReference>
<gene>
    <name evidence="9" type="ORF">B0682_07815</name>
</gene>
<dbReference type="OrthoDB" id="9803456at2"/>
<comment type="subcellular location">
    <subcellularLocation>
        <location evidence="1">Cell inner membrane</location>
    </subcellularLocation>
</comment>
<evidence type="ECO:0000256" key="7">
    <source>
        <dbReference type="SAM" id="MobiDB-lite"/>
    </source>
</evidence>
<accession>A0A1T0CCH9</accession>
<evidence type="ECO:0000256" key="8">
    <source>
        <dbReference type="SAM" id="Phobius"/>
    </source>
</evidence>
<evidence type="ECO:0000256" key="3">
    <source>
        <dbReference type="ARBA" id="ARBA00022519"/>
    </source>
</evidence>
<dbReference type="PANTHER" id="PTHR30606">
    <property type="entry name" value="LIPID A BIOSYNTHESIS LAUROYL ACYLTRANSFERASE"/>
    <property type="match status" value="1"/>
</dbReference>
<dbReference type="STRING" id="90241.B0682_07815"/>
<keyword evidence="10" id="KW-1185">Reference proteome</keyword>
<dbReference type="GO" id="GO:0005886">
    <property type="term" value="C:plasma membrane"/>
    <property type="evidence" value="ECO:0007669"/>
    <property type="project" value="UniProtKB-SubCell"/>
</dbReference>
<feature type="transmembrane region" description="Helical" evidence="8">
    <location>
        <begin position="67"/>
        <end position="85"/>
    </location>
</feature>
<dbReference type="AlphaFoldDB" id="A0A1T0CCH9"/>
<keyword evidence="4 9" id="KW-0808">Transferase</keyword>
<dbReference type="GO" id="GO:0009247">
    <property type="term" value="P:glycolipid biosynthetic process"/>
    <property type="evidence" value="ECO:0007669"/>
    <property type="project" value="UniProtKB-ARBA"/>
</dbReference>
<evidence type="ECO:0000256" key="6">
    <source>
        <dbReference type="ARBA" id="ARBA00023315"/>
    </source>
</evidence>
<evidence type="ECO:0000313" key="9">
    <source>
        <dbReference type="EMBL" id="OOS19841.1"/>
    </source>
</evidence>
<proteinExistence type="predicted"/>
<keyword evidence="3" id="KW-0997">Cell inner membrane</keyword>
<keyword evidence="5 8" id="KW-0472">Membrane</keyword>
<evidence type="ECO:0000313" key="10">
    <source>
        <dbReference type="Proteomes" id="UP000191094"/>
    </source>
</evidence>
<reference evidence="9 10" key="1">
    <citation type="submission" date="2017-02" db="EMBL/GenBank/DDBJ databases">
        <title>Draft genome sequence of Moraxella lincolnii CCUG 9405T type strain.</title>
        <authorList>
            <person name="Salva-Serra F."/>
            <person name="Engstrom-Jakobsson H."/>
            <person name="Thorell K."/>
            <person name="Jaen-Luchoro D."/>
            <person name="Gonzales-Siles L."/>
            <person name="Karlsson R."/>
            <person name="Yazdan S."/>
            <person name="Boulund F."/>
            <person name="Johnning A."/>
            <person name="Engstrand L."/>
            <person name="Kristiansson E."/>
            <person name="Moore E."/>
        </authorList>
    </citation>
    <scope>NUCLEOTIDE SEQUENCE [LARGE SCALE GENOMIC DNA]</scope>
    <source>
        <strain evidence="9 10">CCUG 9405</strain>
    </source>
</reference>
<dbReference type="CDD" id="cd07984">
    <property type="entry name" value="LPLAT_LABLAT-like"/>
    <property type="match status" value="1"/>
</dbReference>
<dbReference type="GO" id="GO:0016746">
    <property type="term" value="F:acyltransferase activity"/>
    <property type="evidence" value="ECO:0007669"/>
    <property type="project" value="UniProtKB-KW"/>
</dbReference>
<dbReference type="PANTHER" id="PTHR30606:SF9">
    <property type="entry name" value="LIPID A BIOSYNTHESIS LAUROYLTRANSFERASE"/>
    <property type="match status" value="1"/>
</dbReference>
<dbReference type="EMBL" id="MUYT01000012">
    <property type="protein sequence ID" value="OOS19841.1"/>
    <property type="molecule type" value="Genomic_DNA"/>
</dbReference>
<protein>
    <submittedName>
        <fullName evidence="9">Lipid A biosynthesis acyltransferase</fullName>
    </submittedName>
</protein>
<evidence type="ECO:0000256" key="1">
    <source>
        <dbReference type="ARBA" id="ARBA00004533"/>
    </source>
</evidence>
<feature type="region of interest" description="Disordered" evidence="7">
    <location>
        <begin position="1"/>
        <end position="28"/>
    </location>
</feature>
<name>A0A1T0CCH9_9GAMM</name>
<keyword evidence="8" id="KW-0812">Transmembrane</keyword>
<evidence type="ECO:0000256" key="2">
    <source>
        <dbReference type="ARBA" id="ARBA00022475"/>
    </source>
</evidence>
<sequence>MQAPQQHYPKTSNQDSHAPSTQHAQHTQLSRVKKITITDMPSVIDTHKQLETQASKPFEWRFLLPQYWSIWLGMSLLLPCVFLPLRGQFWLGRQLGRVFYALAGSRRQVTLVNLKLAFPNKSDDEHQRMAKQVFVNQGIGIFESLSAWYRPNLFTRTVSVSGMQHLLTAQKNNQAVILLGAHYTMLDLGGLLFSQFYPIDCVYRPQNNALFEWLVFNARRKIFGQQIDHNNMRQLIRHIKQGRIIWYSPDQDYGLKQGVMADFFGVPAATLTAQRRLAKMGNKTTPPAVMVLHFYRQTPDNLPRGKRPHYHISVTPALDDYPSDDEAQDAQRINDIFASLICIDPTQWMWFHKRYKTQPDGTDYYQ</sequence>
<dbReference type="Pfam" id="PF03279">
    <property type="entry name" value="Lip_A_acyltrans"/>
    <property type="match status" value="1"/>
</dbReference>
<keyword evidence="8" id="KW-1133">Transmembrane helix</keyword>
<evidence type="ECO:0000256" key="5">
    <source>
        <dbReference type="ARBA" id="ARBA00023136"/>
    </source>
</evidence>
<keyword evidence="6 9" id="KW-0012">Acyltransferase</keyword>
<evidence type="ECO:0000256" key="4">
    <source>
        <dbReference type="ARBA" id="ARBA00022679"/>
    </source>
</evidence>
<keyword evidence="2" id="KW-1003">Cell membrane</keyword>
<organism evidence="9 10">
    <name type="scientific">Lwoffella lincolnii</name>
    <dbReference type="NCBI Taxonomy" id="90241"/>
    <lineage>
        <taxon>Bacteria</taxon>
        <taxon>Pseudomonadati</taxon>
        <taxon>Pseudomonadota</taxon>
        <taxon>Gammaproteobacteria</taxon>
        <taxon>Moraxellales</taxon>
        <taxon>Moraxellaceae</taxon>
        <taxon>Lwoffella</taxon>
    </lineage>
</organism>
<comment type="caution">
    <text evidence="9">The sequence shown here is derived from an EMBL/GenBank/DDBJ whole genome shotgun (WGS) entry which is preliminary data.</text>
</comment>
<dbReference type="Proteomes" id="UP000191094">
    <property type="component" value="Unassembled WGS sequence"/>
</dbReference>